<dbReference type="PANTHER" id="PTHR34023:SF4">
    <property type="entry name" value="RNASE H TYPE-1 DOMAIN-CONTAINING PROTEIN"/>
    <property type="match status" value="1"/>
</dbReference>
<dbReference type="PANTHER" id="PTHR34023">
    <property type="entry name" value="RNASE H DOMAIN-CONTAINING PROTEIN"/>
    <property type="match status" value="1"/>
</dbReference>
<evidence type="ECO:0008006" key="3">
    <source>
        <dbReference type="Google" id="ProtNLM"/>
    </source>
</evidence>
<keyword evidence="2" id="KW-1185">Reference proteome</keyword>
<evidence type="ECO:0000313" key="1">
    <source>
        <dbReference type="EMBL" id="EEF52403.1"/>
    </source>
</evidence>
<sequence length="60" mass="6714">MAKDWCIQLKHVLREANHCADWLANQACMDSLEVEVPLEPPADLSSLLYGDTVGVSFLRL</sequence>
<dbReference type="Proteomes" id="UP000008311">
    <property type="component" value="Unassembled WGS sequence"/>
</dbReference>
<dbReference type="AlphaFoldDB" id="B9R7C3"/>
<evidence type="ECO:0000313" key="2">
    <source>
        <dbReference type="Proteomes" id="UP000008311"/>
    </source>
</evidence>
<protein>
    <recommendedName>
        <fullName evidence="3">RNase H type-1 domain-containing protein</fullName>
    </recommendedName>
</protein>
<dbReference type="EMBL" id="EQ973772">
    <property type="protein sequence ID" value="EEF52403.1"/>
    <property type="molecule type" value="Genomic_DNA"/>
</dbReference>
<proteinExistence type="predicted"/>
<name>B9R7C3_RICCO</name>
<dbReference type="InParanoid" id="B9R7C3"/>
<gene>
    <name evidence="1" type="ORF">RCOM_1590530</name>
</gene>
<organism evidence="1 2">
    <name type="scientific">Ricinus communis</name>
    <name type="common">Castor bean</name>
    <dbReference type="NCBI Taxonomy" id="3988"/>
    <lineage>
        <taxon>Eukaryota</taxon>
        <taxon>Viridiplantae</taxon>
        <taxon>Streptophyta</taxon>
        <taxon>Embryophyta</taxon>
        <taxon>Tracheophyta</taxon>
        <taxon>Spermatophyta</taxon>
        <taxon>Magnoliopsida</taxon>
        <taxon>eudicotyledons</taxon>
        <taxon>Gunneridae</taxon>
        <taxon>Pentapetalae</taxon>
        <taxon>rosids</taxon>
        <taxon>fabids</taxon>
        <taxon>Malpighiales</taxon>
        <taxon>Euphorbiaceae</taxon>
        <taxon>Acalyphoideae</taxon>
        <taxon>Acalypheae</taxon>
        <taxon>Ricinus</taxon>
    </lineage>
</organism>
<reference evidence="2" key="1">
    <citation type="journal article" date="2010" name="Nat. Biotechnol.">
        <title>Draft genome sequence of the oilseed species Ricinus communis.</title>
        <authorList>
            <person name="Chan A.P."/>
            <person name="Crabtree J."/>
            <person name="Zhao Q."/>
            <person name="Lorenzi H."/>
            <person name="Orvis J."/>
            <person name="Puiu D."/>
            <person name="Melake-Berhan A."/>
            <person name="Jones K.M."/>
            <person name="Redman J."/>
            <person name="Chen G."/>
            <person name="Cahoon E.B."/>
            <person name="Gedil M."/>
            <person name="Stanke M."/>
            <person name="Haas B.J."/>
            <person name="Wortman J.R."/>
            <person name="Fraser-Liggett C.M."/>
            <person name="Ravel J."/>
            <person name="Rabinowicz P.D."/>
        </authorList>
    </citation>
    <scope>NUCLEOTIDE SEQUENCE [LARGE SCALE GENOMIC DNA]</scope>
    <source>
        <strain evidence="2">cv. Hale</strain>
    </source>
</reference>
<accession>B9R7C3</accession>